<organism evidence="2">
    <name type="scientific">Actinoplanes campanulatus</name>
    <dbReference type="NCBI Taxonomy" id="113559"/>
    <lineage>
        <taxon>Bacteria</taxon>
        <taxon>Bacillati</taxon>
        <taxon>Actinomycetota</taxon>
        <taxon>Actinomycetes</taxon>
        <taxon>Micromonosporales</taxon>
        <taxon>Micromonosporaceae</taxon>
        <taxon>Actinoplanes</taxon>
    </lineage>
</organism>
<name>A0ABQ3WYY2_9ACTN</name>
<accession>A0ABQ3WYY2</accession>
<comment type="caution">
    <text evidence="2">The sequence shown here is derived from an EMBL/GenBank/DDBJ whole genome shotgun (WGS) entry which is preliminary data.</text>
</comment>
<dbReference type="InterPro" id="IPR006764">
    <property type="entry name" value="SAM_dep_MeTrfase_SAV2177_type"/>
</dbReference>
<feature type="region of interest" description="Disordered" evidence="1">
    <location>
        <begin position="238"/>
        <end position="257"/>
    </location>
</feature>
<proteinExistence type="predicted"/>
<protein>
    <recommendedName>
        <fullName evidence="3">S-adenosyl methyltransferase</fullName>
    </recommendedName>
</protein>
<dbReference type="Gene3D" id="3.40.50.150">
    <property type="entry name" value="Vaccinia Virus protein VP39"/>
    <property type="match status" value="1"/>
</dbReference>
<dbReference type="EMBL" id="BOMF01000186">
    <property type="protein sequence ID" value="GID51502.1"/>
    <property type="molecule type" value="Genomic_DNA"/>
</dbReference>
<sequence>MHPARRYNYWLGGKDNFQVDRDSGDSIAAAFPHIRTAARENRFFMQRAVEFLATEHGVRQFLDIGTGLPTSDNVHQIAQRIDPRSRVVYVDNDPLVISHARALLTSTEGGETAYIEADIHEPEAILNDPAARGPLDFNSPIALLLVAILHFIPDDDDPYGIVKRLVGALPPGSFLILSHATYDEFESTTISELNQVNARSPLPFRPRTKTEVANFFDGLNLLDPGIVSVSDWRPINPRRPTPAEAAGYGAIGQKLDR</sequence>
<dbReference type="InterPro" id="IPR029063">
    <property type="entry name" value="SAM-dependent_MTases_sf"/>
</dbReference>
<dbReference type="SUPFAM" id="SSF53335">
    <property type="entry name" value="S-adenosyl-L-methionine-dependent methyltransferases"/>
    <property type="match status" value="1"/>
</dbReference>
<dbReference type="Pfam" id="PF04672">
    <property type="entry name" value="Methyltransf_19"/>
    <property type="match status" value="1"/>
</dbReference>
<reference evidence="2" key="1">
    <citation type="submission" date="2021-01" db="EMBL/GenBank/DDBJ databases">
        <title>Whole genome shotgun sequence of Actinoplanes capillaceus NBRC 16408.</title>
        <authorList>
            <person name="Komaki H."/>
            <person name="Tamura T."/>
        </authorList>
    </citation>
    <scope>NUCLEOTIDE SEQUENCE [LARGE SCALE GENOMIC DNA]</scope>
    <source>
        <strain evidence="2">NBRC 16408</strain>
    </source>
</reference>
<evidence type="ECO:0008006" key="3">
    <source>
        <dbReference type="Google" id="ProtNLM"/>
    </source>
</evidence>
<evidence type="ECO:0000313" key="2">
    <source>
        <dbReference type="EMBL" id="GID51502.1"/>
    </source>
</evidence>
<dbReference type="PIRSF" id="PIRSF017393">
    <property type="entry name" value="MTase_SAV2177"/>
    <property type="match status" value="1"/>
</dbReference>
<gene>
    <name evidence="2" type="ORF">Aca07nite_87770</name>
</gene>
<evidence type="ECO:0000256" key="1">
    <source>
        <dbReference type="SAM" id="MobiDB-lite"/>
    </source>
</evidence>